<dbReference type="EMBL" id="UIVT01000001">
    <property type="protein sequence ID" value="SVP88332.1"/>
    <property type="molecule type" value="Genomic_DNA"/>
</dbReference>
<dbReference type="EMBL" id="UIVS01000001">
    <property type="protein sequence ID" value="SVP89501.1"/>
    <property type="molecule type" value="Genomic_DNA"/>
</dbReference>
<evidence type="ECO:0000256" key="1">
    <source>
        <dbReference type="SAM" id="SignalP"/>
    </source>
</evidence>
<gene>
    <name evidence="2" type="ORF">TAT_000019700</name>
    <name evidence="3" type="ORF">TAV_000019600</name>
</gene>
<dbReference type="VEuPathDB" id="PiroplasmaDB:TA19075"/>
<protein>
    <recommendedName>
        <fullName evidence="4">SfiI-subtelomeric related protein family member</fullName>
    </recommendedName>
</protein>
<dbReference type="AlphaFoldDB" id="A0A3B0MF67"/>
<proteinExistence type="predicted"/>
<evidence type="ECO:0000313" key="2">
    <source>
        <dbReference type="EMBL" id="SVP88332.1"/>
    </source>
</evidence>
<evidence type="ECO:0008006" key="4">
    <source>
        <dbReference type="Google" id="ProtNLM"/>
    </source>
</evidence>
<sequence>MRNLRTTLLLILLSFSVLIENYKPVSAGLCLAGTTVGTICMVPLMWRGLKQMGYFFMSLPYACQVKSGNYEKYCTTDDVVANKYVKINLASKNYGRFITVTDLDDDTKNVRTQIKLYNIKSTDKEDYSNYTIGCVYFYCRKLQCDLKYTYRTVLTYVDEKNRKCIEIESFNEKGHRTMRRVFRERSCFWWYDRILNEKETLLKSVIALNWLKFNTENTIFKLNINVLSLPPFIKRVGFSKGEYYYINAESSKITNLDEVIFSSTPYKLRQNFKDLIVWHYFTKKDDIVNTSYVVICQLITGGWTCSYHKCISQNPIEFKSYDSFAIPLDHNVTIVDSSVSNRSSNKFNLKFDLNSKNVPEDIAKLSLHLYTQSNHYTLRPKELNTTNLIESVKIHHSGGITELKHEIMDNFRLLSVKKYGDEYFLSFAAIGYETLLFNTINVKKFIDPTTDCKTIEWFYETNTRAFMENLLSPHYMAFSFLNNETGSESQGPNVENYPNVEFIDLDLKSLDKKHILAAKYNEHVTVYSSLYSRYKVFKNLKLDSKTFDITFDFNSQVFYCENQNSKFIVISHINKDLTIIKQNASAVFETTQINKMEQAISDVNLNNVLNLQIKNEWTNITLNLNDTHISDDIEVLLPSYNVSIFKTQYGKRIGKVVTKNQEFKIEKGWALVSRIVYMEHILVLIDTVLENEIRRELYKINHNKNNVLLMSNTKIEYSVKNLNIENIEKSLYDSLHNLYPNTLPVRINFDHPKNDVSEFGIDNLTIFHSNNDLILNPGELSVYDNYYKVLSEHKWMQVFRLKDAQGRYLYKAFMLADKSMYSFYCHHDDHGCKEFKRNNYHDAAISSQSAEIPLLIESVYLPDVSVTKTKVGAKIITMYKSTSKLLNPIIFGRHEIKLIGNFSSVEVTKSLNDKLFSVSIEASFSDGKKGTLTFTQISSNSEDYKLADDPKIPFVDKSVDIFEQTINQSQQEVLDFNEEKYPLDLRYMILNDDYYYFTGYTRSKKFEIKFGEQTHTINSQNTRYNIWVRYPYKNVSTCVFFMSYKIENSLKTVSQKHDNNDSTHQIKRPNTRINWGILSNLESLVVNRNLLSMVGYKEEIFPVDLEIEQSQMDSSILKLKIDNNTSVYTTISKSKRVINNVKYKNVIIKGVPKQLAKHVFESKVNNELLIVIATKTVNKSMVNAYKLMNDTFEILDLKDIDYASHKGLEIFK</sequence>
<name>A0A3B0MF67_THEAN</name>
<feature type="chain" id="PRO_5036075961" description="SfiI-subtelomeric related protein family member" evidence="1">
    <location>
        <begin position="28"/>
        <end position="1212"/>
    </location>
</feature>
<organism evidence="2">
    <name type="scientific">Theileria annulata</name>
    <dbReference type="NCBI Taxonomy" id="5874"/>
    <lineage>
        <taxon>Eukaryota</taxon>
        <taxon>Sar</taxon>
        <taxon>Alveolata</taxon>
        <taxon>Apicomplexa</taxon>
        <taxon>Aconoidasida</taxon>
        <taxon>Piroplasmida</taxon>
        <taxon>Theileriidae</taxon>
        <taxon>Theileria</taxon>
    </lineage>
</organism>
<accession>A0A3B0MF67</accession>
<reference evidence="2" key="1">
    <citation type="submission" date="2018-07" db="EMBL/GenBank/DDBJ databases">
        <authorList>
            <person name="Quirk P.G."/>
            <person name="Krulwich T.A."/>
        </authorList>
    </citation>
    <scope>NUCLEOTIDE SEQUENCE</scope>
    <source>
        <strain evidence="2">Anand</strain>
    </source>
</reference>
<feature type="signal peptide" evidence="1">
    <location>
        <begin position="1"/>
        <end position="27"/>
    </location>
</feature>
<keyword evidence="1" id="KW-0732">Signal</keyword>
<evidence type="ECO:0000313" key="3">
    <source>
        <dbReference type="EMBL" id="SVP89501.1"/>
    </source>
</evidence>